<dbReference type="PRINTS" id="PR00714">
    <property type="entry name" value="MAN6PISMRASE"/>
</dbReference>
<dbReference type="RefSeq" id="WP_286276079.1">
    <property type="nucleotide sequence ID" value="NZ_AP027731.1"/>
</dbReference>
<dbReference type="InterPro" id="IPR014710">
    <property type="entry name" value="RmlC-like_jellyroll"/>
</dbReference>
<dbReference type="SUPFAM" id="SSF51182">
    <property type="entry name" value="RmlC-like cupins"/>
    <property type="match status" value="1"/>
</dbReference>
<sequence>MFVGITNTPQSYAWGSTSAIAEILGRAPSGGPEAELWLGDHPLSPSVVTEPALVGGHRTLDRFIAADPARALGANRRSDTLPFLLKVLAANEPLSIQAHPSIEQAQEGFARENASGVALDAPHRLYKDERAKPELTHALSETFEVLAGFREVAETRLMLNELQAIATAMGPEDAGPIRDLCALVDDDRASALKNIVAFALGDRRRRIAR</sequence>
<organism evidence="2 3">
    <name type="scientific">Naasia aerilata</name>
    <dbReference type="NCBI Taxonomy" id="1162966"/>
    <lineage>
        <taxon>Bacteria</taxon>
        <taxon>Bacillati</taxon>
        <taxon>Actinomycetota</taxon>
        <taxon>Actinomycetes</taxon>
        <taxon>Micrococcales</taxon>
        <taxon>Microbacteriaceae</taxon>
        <taxon>Naasia</taxon>
    </lineage>
</organism>
<reference evidence="3" key="1">
    <citation type="journal article" date="2019" name="Int. J. Syst. Evol. Microbiol.">
        <title>The Global Catalogue of Microorganisms (GCM) 10K type strain sequencing project: providing services to taxonomists for standard genome sequencing and annotation.</title>
        <authorList>
            <consortium name="The Broad Institute Genomics Platform"/>
            <consortium name="The Broad Institute Genome Sequencing Center for Infectious Disease"/>
            <person name="Wu L."/>
            <person name="Ma J."/>
        </authorList>
    </citation>
    <scope>NUCLEOTIDE SEQUENCE [LARGE SCALE GENOMIC DNA]</scope>
    <source>
        <strain evidence="3">NBRC 108725</strain>
    </source>
</reference>
<name>A0ABN6XLW2_9MICO</name>
<dbReference type="InterPro" id="IPR016305">
    <property type="entry name" value="Mannose-6-P_Isomerase"/>
</dbReference>
<protein>
    <recommendedName>
        <fullName evidence="1">Phosphomannose isomerase type I catalytic domain-containing protein</fullName>
    </recommendedName>
</protein>
<dbReference type="PANTHER" id="PTHR10309">
    <property type="entry name" value="MANNOSE-6-PHOSPHATE ISOMERASE"/>
    <property type="match status" value="1"/>
</dbReference>
<proteinExistence type="predicted"/>
<dbReference type="Gene3D" id="2.60.120.10">
    <property type="entry name" value="Jelly Rolls"/>
    <property type="match status" value="1"/>
</dbReference>
<evidence type="ECO:0000313" key="2">
    <source>
        <dbReference type="EMBL" id="BDZ45970.1"/>
    </source>
</evidence>
<dbReference type="Proteomes" id="UP001321498">
    <property type="component" value="Chromosome"/>
</dbReference>
<dbReference type="EMBL" id="AP027731">
    <property type="protein sequence ID" value="BDZ45970.1"/>
    <property type="molecule type" value="Genomic_DNA"/>
</dbReference>
<gene>
    <name evidence="2" type="ORF">GCM10025866_18790</name>
</gene>
<evidence type="ECO:0000313" key="3">
    <source>
        <dbReference type="Proteomes" id="UP001321498"/>
    </source>
</evidence>
<feature type="domain" description="Phosphomannose isomerase type I catalytic" evidence="1">
    <location>
        <begin position="5"/>
        <end position="151"/>
    </location>
</feature>
<dbReference type="Pfam" id="PF20511">
    <property type="entry name" value="PMI_typeI_cat"/>
    <property type="match status" value="1"/>
</dbReference>
<dbReference type="PANTHER" id="PTHR10309:SF0">
    <property type="entry name" value="MANNOSE-6-PHOSPHATE ISOMERASE"/>
    <property type="match status" value="1"/>
</dbReference>
<evidence type="ECO:0000259" key="1">
    <source>
        <dbReference type="Pfam" id="PF20511"/>
    </source>
</evidence>
<accession>A0ABN6XLW2</accession>
<dbReference type="InterPro" id="IPR046457">
    <property type="entry name" value="PMI_typeI_cat"/>
</dbReference>
<keyword evidence="3" id="KW-1185">Reference proteome</keyword>
<dbReference type="InterPro" id="IPR011051">
    <property type="entry name" value="RmlC_Cupin_sf"/>
</dbReference>